<dbReference type="AlphaFoldDB" id="A0AAN1VHL2"/>
<dbReference type="Proteomes" id="UP000282741">
    <property type="component" value="Chromosome"/>
</dbReference>
<feature type="region of interest" description="Disordered" evidence="1">
    <location>
        <begin position="745"/>
        <end position="766"/>
    </location>
</feature>
<evidence type="ECO:0000313" key="3">
    <source>
        <dbReference type="EMBL" id="AZW19136.1"/>
    </source>
</evidence>
<dbReference type="RefSeq" id="WP_048940035.1">
    <property type="nucleotide sequence ID" value="NZ_CP012077.1"/>
</dbReference>
<feature type="compositionally biased region" description="Polar residues" evidence="1">
    <location>
        <begin position="746"/>
        <end position="766"/>
    </location>
</feature>
<feature type="domain" description="Bacteriophage tail tape measure N-terminal" evidence="2">
    <location>
        <begin position="42"/>
        <end position="180"/>
    </location>
</feature>
<organism evidence="3 4">
    <name type="scientific">Bordetella hinzii</name>
    <dbReference type="NCBI Taxonomy" id="103855"/>
    <lineage>
        <taxon>Bacteria</taxon>
        <taxon>Pseudomonadati</taxon>
        <taxon>Pseudomonadota</taxon>
        <taxon>Betaproteobacteria</taxon>
        <taxon>Burkholderiales</taxon>
        <taxon>Alcaligenaceae</taxon>
        <taxon>Bordetella</taxon>
    </lineage>
</organism>
<gene>
    <name evidence="3" type="ORF">CS347_21435</name>
</gene>
<dbReference type="InterPro" id="IPR009628">
    <property type="entry name" value="Phage_tape_measure_N"/>
</dbReference>
<dbReference type="Pfam" id="PF06791">
    <property type="entry name" value="TMP_2"/>
    <property type="match status" value="1"/>
</dbReference>
<proteinExistence type="predicted"/>
<evidence type="ECO:0000259" key="2">
    <source>
        <dbReference type="Pfam" id="PF06791"/>
    </source>
</evidence>
<evidence type="ECO:0000256" key="1">
    <source>
        <dbReference type="SAM" id="MobiDB-lite"/>
    </source>
</evidence>
<accession>A0AAN1VHL2</accession>
<dbReference type="EMBL" id="CP024172">
    <property type="protein sequence ID" value="AZW19136.1"/>
    <property type="molecule type" value="Genomic_DNA"/>
</dbReference>
<reference evidence="4" key="1">
    <citation type="submission" date="2017-10" db="EMBL/GenBank/DDBJ databases">
        <title>Whole genome sequencing of various Bordetella species.</title>
        <authorList>
            <person name="Weigand M.R."/>
            <person name="Loparev V."/>
            <person name="Peng Y."/>
            <person name="Bowden K.E."/>
            <person name="Tondella M.L."/>
            <person name="Williams M.M."/>
        </authorList>
    </citation>
    <scope>NUCLEOTIDE SEQUENCE [LARGE SCALE GENOMIC DNA]</scope>
    <source>
        <strain evidence="4">H720</strain>
    </source>
</reference>
<sequence>MATAGSIVVDLLLRTGSFETDAQRASKISEKRFKEIEKQAKETASSVSSAFAGLLSGALLGVGVGTVFGKFVEETKNAQNEQAQLAAVLKSTGNAAGFTIAELNKMASGMAGFVSEGDINRAQTRLLSYTGVVGEEFPRALQAAIDMSVRLGMTVEQSAETVGKALDIPSKGLTALSKQGFRFTEDQKKLVESLEATGRVAEAQDVVLKALEASYGGAAEAARNTLGGALQALQNQIDDLMTGDDGSVNGLTVSVNALTDTLASDETKASFAAFVGLLAELARQVVTTANVINSTSFVGWLQVSGAEQDNADKAIADLDEKLGRLREMRKNLDPEASFTNRVNDILYGDVGDLDRQIAAAEKKREALMVYMRSAPNPYAGVGETGGPTQTLEPIRATASSPAEKNAKEKVDQGQKLIDQMNQRIALIGKETEYEKLLEQVRIGSVTFKTQAQQDEALASAQTLDFIAEQTKAYEENKKQAAELSRLIGDLYPDQARTDQYLLKLSLLTEGLDNGALSAERYADAVQRLEERFGSTTDDMTVFAEQAARDIQSQLGNGLYNAIKGNFDSIGSAFADMLARMGADLAASQINKLLLGNFGSSGELGGLLGGVLGGIFGGGAGSGPLATASQVGAAGDGLMFFAEGGYTGPGGKYDPAGLVHAGEYVIPADATRRLGVGFLDRLRGYAEGGYVGGDGLPSVVPGRPMQVQIESHGVDIEVVEAREQRMRIVARQEIEDGTPKIMAREQANANSRFSRQQARSTSIQRRR</sequence>
<protein>
    <recommendedName>
        <fullName evidence="2">Bacteriophage tail tape measure N-terminal domain-containing protein</fullName>
    </recommendedName>
</protein>
<name>A0AAN1VHL2_9BORD</name>
<evidence type="ECO:0000313" key="4">
    <source>
        <dbReference type="Proteomes" id="UP000282741"/>
    </source>
</evidence>